<organism evidence="4 5">
    <name type="scientific">Glaciihabitans arcticus</name>
    <dbReference type="NCBI Taxonomy" id="2668039"/>
    <lineage>
        <taxon>Bacteria</taxon>
        <taxon>Bacillati</taxon>
        <taxon>Actinomycetota</taxon>
        <taxon>Actinomycetes</taxon>
        <taxon>Micrococcales</taxon>
        <taxon>Microbacteriaceae</taxon>
        <taxon>Glaciihabitans</taxon>
    </lineage>
</organism>
<gene>
    <name evidence="4" type="ORF">EYE40_06845</name>
</gene>
<proteinExistence type="predicted"/>
<dbReference type="GO" id="GO:0006355">
    <property type="term" value="P:regulation of DNA-templated transcription"/>
    <property type="evidence" value="ECO:0007669"/>
    <property type="project" value="InterPro"/>
</dbReference>
<dbReference type="InterPro" id="IPR011006">
    <property type="entry name" value="CheY-like_superfamily"/>
</dbReference>
<dbReference type="Gene3D" id="1.10.10.10">
    <property type="entry name" value="Winged helix-like DNA-binding domain superfamily/Winged helix DNA-binding domain"/>
    <property type="match status" value="1"/>
</dbReference>
<evidence type="ECO:0000313" key="5">
    <source>
        <dbReference type="Proteomes" id="UP000294194"/>
    </source>
</evidence>
<sequence>MSEQAGRQLRVVVADDDAFTISLVAGGLSAKGFGVATATTTEGAWQLVDSTEPHALVSDLNFGPGESGVALLRRVRAEYPWIGIVVLTSHASPELAVDDAADLPTGVVYLVKSKLAGIDDLASAVMLSISGDDDGASPRGMTTGGTILVTAAQADVLRLLAHGASTRAVAEHRGTTTRAAETMLARLYTSLGVADDERSNPRVAAVQLWQQGRVSVK</sequence>
<protein>
    <submittedName>
        <fullName evidence="4">Response regulator transcription factor</fullName>
    </submittedName>
</protein>
<dbReference type="GO" id="GO:0003677">
    <property type="term" value="F:DNA binding"/>
    <property type="evidence" value="ECO:0007669"/>
    <property type="project" value="UniProtKB-KW"/>
</dbReference>
<dbReference type="InterPro" id="IPR039420">
    <property type="entry name" value="WalR-like"/>
</dbReference>
<dbReference type="Proteomes" id="UP000294194">
    <property type="component" value="Unassembled WGS sequence"/>
</dbReference>
<dbReference type="PANTHER" id="PTHR43214:SF42">
    <property type="entry name" value="TRANSCRIPTIONAL REGULATORY PROTEIN DESR"/>
    <property type="match status" value="1"/>
</dbReference>
<dbReference type="AlphaFoldDB" id="A0A4Q9GR65"/>
<keyword evidence="5" id="KW-1185">Reference proteome</keyword>
<evidence type="ECO:0000256" key="2">
    <source>
        <dbReference type="PROSITE-ProRule" id="PRU00169"/>
    </source>
</evidence>
<dbReference type="SMART" id="SM00421">
    <property type="entry name" value="HTH_LUXR"/>
    <property type="match status" value="1"/>
</dbReference>
<reference evidence="5" key="1">
    <citation type="submission" date="2019-02" db="EMBL/GenBank/DDBJ databases">
        <title>Glaciihabitans arcticus sp. nov., a psychrotolerant bacterium isolated from polar soil.</title>
        <authorList>
            <person name="Dahal R.H."/>
        </authorList>
    </citation>
    <scope>NUCLEOTIDE SEQUENCE [LARGE SCALE GENOMIC DNA]</scope>
    <source>
        <strain evidence="5">RP-3-7</strain>
    </source>
</reference>
<comment type="caution">
    <text evidence="4">The sequence shown here is derived from an EMBL/GenBank/DDBJ whole genome shotgun (WGS) entry which is preliminary data.</text>
</comment>
<feature type="domain" description="Response regulatory" evidence="3">
    <location>
        <begin position="10"/>
        <end position="129"/>
    </location>
</feature>
<evidence type="ECO:0000256" key="1">
    <source>
        <dbReference type="ARBA" id="ARBA00023125"/>
    </source>
</evidence>
<name>A0A4Q9GR65_9MICO</name>
<feature type="modified residue" description="4-aspartylphosphate" evidence="2">
    <location>
        <position position="59"/>
    </location>
</feature>
<dbReference type="InterPro" id="IPR000792">
    <property type="entry name" value="Tscrpt_reg_LuxR_C"/>
</dbReference>
<dbReference type="GO" id="GO:0000160">
    <property type="term" value="P:phosphorelay signal transduction system"/>
    <property type="evidence" value="ECO:0007669"/>
    <property type="project" value="InterPro"/>
</dbReference>
<keyword evidence="1" id="KW-0238">DNA-binding</keyword>
<dbReference type="SMART" id="SM00448">
    <property type="entry name" value="REC"/>
    <property type="match status" value="1"/>
</dbReference>
<dbReference type="InterPro" id="IPR001789">
    <property type="entry name" value="Sig_transdc_resp-reg_receiver"/>
</dbReference>
<evidence type="ECO:0000313" key="4">
    <source>
        <dbReference type="EMBL" id="TBN57141.1"/>
    </source>
</evidence>
<accession>A0A4Q9GR65</accession>
<keyword evidence="2" id="KW-0597">Phosphoprotein</keyword>
<evidence type="ECO:0000259" key="3">
    <source>
        <dbReference type="PROSITE" id="PS50110"/>
    </source>
</evidence>
<dbReference type="PROSITE" id="PS50110">
    <property type="entry name" value="RESPONSE_REGULATORY"/>
    <property type="match status" value="1"/>
</dbReference>
<dbReference type="SUPFAM" id="SSF46894">
    <property type="entry name" value="C-terminal effector domain of the bipartite response regulators"/>
    <property type="match status" value="1"/>
</dbReference>
<dbReference type="PANTHER" id="PTHR43214">
    <property type="entry name" value="TWO-COMPONENT RESPONSE REGULATOR"/>
    <property type="match status" value="1"/>
</dbReference>
<dbReference type="InterPro" id="IPR036388">
    <property type="entry name" value="WH-like_DNA-bd_sf"/>
</dbReference>
<dbReference type="Gene3D" id="3.40.50.2300">
    <property type="match status" value="1"/>
</dbReference>
<dbReference type="SUPFAM" id="SSF52172">
    <property type="entry name" value="CheY-like"/>
    <property type="match status" value="1"/>
</dbReference>
<dbReference type="Pfam" id="PF00072">
    <property type="entry name" value="Response_reg"/>
    <property type="match status" value="1"/>
</dbReference>
<dbReference type="RefSeq" id="WP_130981252.1">
    <property type="nucleotide sequence ID" value="NZ_SISG01000001.1"/>
</dbReference>
<dbReference type="EMBL" id="SISG01000001">
    <property type="protein sequence ID" value="TBN57141.1"/>
    <property type="molecule type" value="Genomic_DNA"/>
</dbReference>
<dbReference type="InterPro" id="IPR016032">
    <property type="entry name" value="Sig_transdc_resp-reg_C-effctor"/>
</dbReference>